<keyword evidence="10" id="KW-1185">Reference proteome</keyword>
<dbReference type="EMBL" id="NKHU02000255">
    <property type="protein sequence ID" value="RHZ46257.1"/>
    <property type="molecule type" value="Genomic_DNA"/>
</dbReference>
<dbReference type="GO" id="GO:0001731">
    <property type="term" value="P:formation of translation preinitiation complex"/>
    <property type="evidence" value="ECO:0007669"/>
    <property type="project" value="TreeGrafter"/>
</dbReference>
<comment type="caution">
    <text evidence="9">The sequence shown here is derived from an EMBL/GenBank/DDBJ whole genome shotgun (WGS) entry which is preliminary data.</text>
</comment>
<dbReference type="Pfam" id="PF01253">
    <property type="entry name" value="SUI1"/>
    <property type="match status" value="1"/>
</dbReference>
<dbReference type="RefSeq" id="XP_026611076.1">
    <property type="nucleotide sequence ID" value="XM_026754168.1"/>
</dbReference>
<name>A0A397G6M8_ASPTH</name>
<dbReference type="Gene3D" id="3.30.780.10">
    <property type="entry name" value="SUI1-like domain"/>
    <property type="match status" value="1"/>
</dbReference>
<dbReference type="InterPro" id="IPR046447">
    <property type="entry name" value="DENR_C"/>
</dbReference>
<dbReference type="GO" id="GO:0005737">
    <property type="term" value="C:cytoplasm"/>
    <property type="evidence" value="ECO:0007669"/>
    <property type="project" value="UniProtKB-SubCell"/>
</dbReference>
<dbReference type="AlphaFoldDB" id="A0A397G6M8"/>
<dbReference type="GO" id="GO:0003743">
    <property type="term" value="F:translation initiation factor activity"/>
    <property type="evidence" value="ECO:0007669"/>
    <property type="project" value="InterPro"/>
</dbReference>
<evidence type="ECO:0000256" key="4">
    <source>
        <dbReference type="ARBA" id="ARBA00020058"/>
    </source>
</evidence>
<dbReference type="CDD" id="cd11607">
    <property type="entry name" value="DENR_C"/>
    <property type="match status" value="1"/>
</dbReference>
<dbReference type="Pfam" id="PF21023">
    <property type="entry name" value="DENR_N"/>
    <property type="match status" value="1"/>
</dbReference>
<dbReference type="Proteomes" id="UP000215305">
    <property type="component" value="Unassembled WGS sequence"/>
</dbReference>
<evidence type="ECO:0000256" key="1">
    <source>
        <dbReference type="ARBA" id="ARBA00004496"/>
    </source>
</evidence>
<keyword evidence="5" id="KW-0963">Cytoplasm</keyword>
<dbReference type="InterPro" id="IPR048517">
    <property type="entry name" value="DENR_N"/>
</dbReference>
<feature type="domain" description="SUI1" evidence="8">
    <location>
        <begin position="186"/>
        <end position="257"/>
    </location>
</feature>
<evidence type="ECO:0000256" key="2">
    <source>
        <dbReference type="ARBA" id="ARBA00007514"/>
    </source>
</evidence>
<evidence type="ECO:0000256" key="6">
    <source>
        <dbReference type="ARBA" id="ARBA00022980"/>
    </source>
</evidence>
<proteinExistence type="inferred from homology"/>
<evidence type="ECO:0000256" key="5">
    <source>
        <dbReference type="ARBA" id="ARBA00022490"/>
    </source>
</evidence>
<evidence type="ECO:0000256" key="3">
    <source>
        <dbReference type="ARBA" id="ARBA00011742"/>
    </source>
</evidence>
<keyword evidence="6" id="KW-0689">Ribosomal protein</keyword>
<dbReference type="PANTHER" id="PTHR12789">
    <property type="entry name" value="DENSITY-REGULATED PROTEIN HOMOLOG"/>
    <property type="match status" value="1"/>
</dbReference>
<dbReference type="InterPro" id="IPR001950">
    <property type="entry name" value="SUI1"/>
</dbReference>
<dbReference type="SUPFAM" id="SSF55159">
    <property type="entry name" value="eIF1-like"/>
    <property type="match status" value="1"/>
</dbReference>
<comment type="subunit">
    <text evidence="3">Interacts with the 40S ribosomal subunit.</text>
</comment>
<evidence type="ECO:0000313" key="10">
    <source>
        <dbReference type="Proteomes" id="UP000215305"/>
    </source>
</evidence>
<evidence type="ECO:0000313" key="9">
    <source>
        <dbReference type="EMBL" id="RHZ46257.1"/>
    </source>
</evidence>
<dbReference type="GO" id="GO:0002188">
    <property type="term" value="P:translation reinitiation"/>
    <property type="evidence" value="ECO:0007669"/>
    <property type="project" value="TreeGrafter"/>
</dbReference>
<dbReference type="PROSITE" id="PS50296">
    <property type="entry name" value="SUI1"/>
    <property type="match status" value="1"/>
</dbReference>
<dbReference type="FunFam" id="3.30.780.10:FF:000014">
    <property type="entry name" value="Translation machinery-associated protein 22"/>
    <property type="match status" value="1"/>
</dbReference>
<accession>A0A397G6M8</accession>
<comment type="similarity">
    <text evidence="2">Belongs to the DENR family.</text>
</comment>
<protein>
    <recommendedName>
        <fullName evidence="4">Translation machinery-associated protein 22</fullName>
    </recommendedName>
</protein>
<dbReference type="OrthoDB" id="277199at2759"/>
<keyword evidence="7" id="KW-0687">Ribonucleoprotein</keyword>
<organism evidence="9 10">
    <name type="scientific">Aspergillus thermomutatus</name>
    <name type="common">Neosartorya pseudofischeri</name>
    <dbReference type="NCBI Taxonomy" id="41047"/>
    <lineage>
        <taxon>Eukaryota</taxon>
        <taxon>Fungi</taxon>
        <taxon>Dikarya</taxon>
        <taxon>Ascomycota</taxon>
        <taxon>Pezizomycotina</taxon>
        <taxon>Eurotiomycetes</taxon>
        <taxon>Eurotiomycetidae</taxon>
        <taxon>Eurotiales</taxon>
        <taxon>Aspergillaceae</taxon>
        <taxon>Aspergillus</taxon>
        <taxon>Aspergillus subgen. Fumigati</taxon>
    </lineage>
</organism>
<sequence length="278" mass="30416">MAPRAVGIDIHHAVVLYTHRLSLDSQFGNHIKMAEVAQNSPADAQAKQVVYCGGKSHGPQSDANIPARPVAQAAVIKISQHEDVNSKVFQYCEFGGTAKKCEEWLKDNYADLYQRLYSEGMLAHLFRLSSSSERPTEIPGVEALSSNLSELSVSVRERAAKDAAKKEAKAAAAEARDAERKAAAKIQIKRVERNKRKHVTVITGLEVHGLENKKVAKELGKKFATGSSVTKSPAGVEEITVQGDVSEDVQEWLLEVYGKEIPESNIELVEDKKKKTSG</sequence>
<evidence type="ECO:0000259" key="8">
    <source>
        <dbReference type="PROSITE" id="PS50296"/>
    </source>
</evidence>
<dbReference type="InterPro" id="IPR036877">
    <property type="entry name" value="SUI1_dom_sf"/>
</dbReference>
<comment type="subcellular location">
    <subcellularLocation>
        <location evidence="1">Cytoplasm</location>
    </subcellularLocation>
</comment>
<dbReference type="GeneID" id="38122523"/>
<dbReference type="STRING" id="41047.A0A397G6M8"/>
<dbReference type="VEuPathDB" id="FungiDB:CDV56_100549"/>
<dbReference type="PANTHER" id="PTHR12789:SF0">
    <property type="entry name" value="DENSITY-REGULATED PROTEIN"/>
    <property type="match status" value="1"/>
</dbReference>
<gene>
    <name evidence="9" type="primary">TMA22</name>
    <name evidence="9" type="ORF">CDV56_100549</name>
</gene>
<dbReference type="GO" id="GO:0005840">
    <property type="term" value="C:ribosome"/>
    <property type="evidence" value="ECO:0007669"/>
    <property type="project" value="UniProtKB-KW"/>
</dbReference>
<dbReference type="InterPro" id="IPR050318">
    <property type="entry name" value="DENR/SUI1_TIF"/>
</dbReference>
<evidence type="ECO:0000256" key="7">
    <source>
        <dbReference type="ARBA" id="ARBA00023274"/>
    </source>
</evidence>
<reference evidence="9" key="1">
    <citation type="submission" date="2018-08" db="EMBL/GenBank/DDBJ databases">
        <title>Draft genome sequence of azole-resistant Aspergillus thermomutatus (Neosartorya pseudofischeri) strain HMR AF 39, isolated from a human nasal aspirate.</title>
        <authorList>
            <person name="Parent-Michaud M."/>
            <person name="Dufresne P.J."/>
            <person name="Fournier E."/>
            <person name="Martineau C."/>
            <person name="Moreira S."/>
            <person name="Perkins V."/>
            <person name="De Repentigny L."/>
            <person name="Dufresne S.F."/>
        </authorList>
    </citation>
    <scope>NUCLEOTIDE SEQUENCE [LARGE SCALE GENOMIC DNA]</scope>
    <source>
        <strain evidence="9">HMR AF 39</strain>
    </source>
</reference>
<dbReference type="GO" id="GO:0003729">
    <property type="term" value="F:mRNA binding"/>
    <property type="evidence" value="ECO:0007669"/>
    <property type="project" value="TreeGrafter"/>
</dbReference>
<dbReference type="GO" id="GO:1990904">
    <property type="term" value="C:ribonucleoprotein complex"/>
    <property type="evidence" value="ECO:0007669"/>
    <property type="project" value="UniProtKB-KW"/>
</dbReference>